<dbReference type="GeneID" id="87806783"/>
<gene>
    <name evidence="1" type="ORF">LOC62_03G003541</name>
</gene>
<keyword evidence="2" id="KW-1185">Reference proteome</keyword>
<name>A0AAF0Y639_9TREE</name>
<proteinExistence type="predicted"/>
<dbReference type="RefSeq" id="XP_062626059.1">
    <property type="nucleotide sequence ID" value="XM_062770075.1"/>
</dbReference>
<dbReference type="AlphaFoldDB" id="A0AAF0Y639"/>
<evidence type="ECO:0000313" key="1">
    <source>
        <dbReference type="EMBL" id="WOO80027.1"/>
    </source>
</evidence>
<dbReference type="Proteomes" id="UP000827549">
    <property type="component" value="Chromosome 3"/>
</dbReference>
<evidence type="ECO:0000313" key="2">
    <source>
        <dbReference type="Proteomes" id="UP000827549"/>
    </source>
</evidence>
<protein>
    <submittedName>
        <fullName evidence="1">Uncharacterized protein</fullName>
    </submittedName>
</protein>
<reference evidence="1" key="1">
    <citation type="submission" date="2023-10" db="EMBL/GenBank/DDBJ databases">
        <authorList>
            <person name="Noh H."/>
        </authorList>
    </citation>
    <scope>NUCLEOTIDE SEQUENCE</scope>
    <source>
        <strain evidence="1">DUCC4014</strain>
    </source>
</reference>
<dbReference type="EMBL" id="CP086716">
    <property type="protein sequence ID" value="WOO80027.1"/>
    <property type="molecule type" value="Genomic_DNA"/>
</dbReference>
<organism evidence="1 2">
    <name type="scientific">Vanrija pseudolonga</name>
    <dbReference type="NCBI Taxonomy" id="143232"/>
    <lineage>
        <taxon>Eukaryota</taxon>
        <taxon>Fungi</taxon>
        <taxon>Dikarya</taxon>
        <taxon>Basidiomycota</taxon>
        <taxon>Agaricomycotina</taxon>
        <taxon>Tremellomycetes</taxon>
        <taxon>Trichosporonales</taxon>
        <taxon>Trichosporonaceae</taxon>
        <taxon>Vanrija</taxon>
    </lineage>
</organism>
<sequence>MSHNNQSTDPVARPCRDMAAVVAWFEDYRTTNHNPQYTFIDITGYTLGRFVEHMFATGCTREQIACYVDLFVNIKYYQCYLQSRPFLQAFYRVSQ</sequence>
<accession>A0AAF0Y639</accession>